<dbReference type="SUPFAM" id="SSF56235">
    <property type="entry name" value="N-terminal nucleophile aminohydrolases (Ntn hydrolases)"/>
    <property type="match status" value="1"/>
</dbReference>
<name>A0ABQ4E524_9ACTN</name>
<reference evidence="1 2" key="1">
    <citation type="submission" date="2021-01" db="EMBL/GenBank/DDBJ databases">
        <title>Whole genome shotgun sequence of Plantactinospora endophytica NBRC 110450.</title>
        <authorList>
            <person name="Komaki H."/>
            <person name="Tamura T."/>
        </authorList>
    </citation>
    <scope>NUCLEOTIDE SEQUENCE [LARGE SCALE GENOMIC DNA]</scope>
    <source>
        <strain evidence="1 2">NBRC 110450</strain>
    </source>
</reference>
<proteinExistence type="predicted"/>
<keyword evidence="2" id="KW-1185">Reference proteome</keyword>
<dbReference type="EMBL" id="BONW01000021">
    <property type="protein sequence ID" value="GIG89802.1"/>
    <property type="molecule type" value="Genomic_DNA"/>
</dbReference>
<sequence length="192" mass="20488">MTAIVGLVHDGVVYIGGDSAGVSGYSMTVRADAKVFRIGPYVFGFTTSFRMGQLIRYALVAPTPAGNLDRFMATTFVNAVRECLKEGGWAKRDNDREEGGTFLVGVRGRLFTVEDDYQVGASADGYAAVGCGSEIALGALFATARTSMPPKQRVTIALEAAERFSAGVRGPFLVKKARRFDSDGRKTPATSI</sequence>
<comment type="caution">
    <text evidence="1">The sequence shown here is derived from an EMBL/GenBank/DDBJ whole genome shotgun (WGS) entry which is preliminary data.</text>
</comment>
<evidence type="ECO:0000313" key="1">
    <source>
        <dbReference type="EMBL" id="GIG89802.1"/>
    </source>
</evidence>
<dbReference type="Proteomes" id="UP000646749">
    <property type="component" value="Unassembled WGS sequence"/>
</dbReference>
<protein>
    <submittedName>
        <fullName evidence="1">Uncharacterized protein</fullName>
    </submittedName>
</protein>
<accession>A0ABQ4E524</accession>
<dbReference type="InterPro" id="IPR029055">
    <property type="entry name" value="Ntn_hydrolases_N"/>
</dbReference>
<organism evidence="1 2">
    <name type="scientific">Plantactinospora endophytica</name>
    <dbReference type="NCBI Taxonomy" id="673535"/>
    <lineage>
        <taxon>Bacteria</taxon>
        <taxon>Bacillati</taxon>
        <taxon>Actinomycetota</taxon>
        <taxon>Actinomycetes</taxon>
        <taxon>Micromonosporales</taxon>
        <taxon>Micromonosporaceae</taxon>
        <taxon>Plantactinospora</taxon>
    </lineage>
</organism>
<dbReference type="RefSeq" id="WP_203868200.1">
    <property type="nucleotide sequence ID" value="NZ_BONW01000021.1"/>
</dbReference>
<dbReference type="Gene3D" id="3.60.20.10">
    <property type="entry name" value="Glutamine Phosphoribosylpyrophosphate, subunit 1, domain 1"/>
    <property type="match status" value="1"/>
</dbReference>
<gene>
    <name evidence="1" type="ORF">Pen02_47380</name>
</gene>
<evidence type="ECO:0000313" key="2">
    <source>
        <dbReference type="Proteomes" id="UP000646749"/>
    </source>
</evidence>